<dbReference type="CDD" id="cd10801">
    <property type="entry name" value="LamB_YcsF_like_1"/>
    <property type="match status" value="1"/>
</dbReference>
<gene>
    <name evidence="2" type="ORF">EAX62_12990</name>
</gene>
<reference evidence="2 3" key="1">
    <citation type="submission" date="2018-10" db="EMBL/GenBank/DDBJ databases">
        <title>Tessaracoccus antarcticuss sp. nov., isolated from sediment.</title>
        <authorList>
            <person name="Zhou L.Y."/>
            <person name="Du Z.J."/>
        </authorList>
    </citation>
    <scope>NUCLEOTIDE SEQUENCE [LARGE SCALE GENOMIC DNA]</scope>
    <source>
        <strain evidence="2 3">JDX10</strain>
    </source>
</reference>
<accession>A0A3M0G978</accession>
<dbReference type="PANTHER" id="PTHR30292">
    <property type="entry name" value="UNCHARACTERIZED PROTEIN YBGL-RELATED"/>
    <property type="match status" value="1"/>
</dbReference>
<dbReference type="InterPro" id="IPR011330">
    <property type="entry name" value="Glyco_hydro/deAcase_b/a-brl"/>
</dbReference>
<dbReference type="NCBIfam" id="NF003814">
    <property type="entry name" value="PRK05406.1-3"/>
    <property type="match status" value="1"/>
</dbReference>
<evidence type="ECO:0000313" key="3">
    <source>
        <dbReference type="Proteomes" id="UP000275256"/>
    </source>
</evidence>
<dbReference type="InterPro" id="IPR005501">
    <property type="entry name" value="LamB/YcsF/PxpA-like"/>
</dbReference>
<dbReference type="Proteomes" id="UP000275256">
    <property type="component" value="Unassembled WGS sequence"/>
</dbReference>
<feature type="region of interest" description="Disordered" evidence="1">
    <location>
        <begin position="32"/>
        <end position="51"/>
    </location>
</feature>
<dbReference type="Pfam" id="PF03746">
    <property type="entry name" value="LamB_YcsF"/>
    <property type="match status" value="1"/>
</dbReference>
<protein>
    <submittedName>
        <fullName evidence="2">LamB/YcsF family protein</fullName>
    </submittedName>
</protein>
<sequence>MRIDLNADLGEGCGDDDAMLAVVSSGSVACGGHAGDSDSMHTTSAAARRRRVRVGAHPSYEDRLNFGRVALHVAPADLERQVLGQLRMLSTATQQVGIPVVYAKPHGALYHAVMTDPAHAAAVVRAVAQFAPGLPVLGPPHSLFLRLAQDAGLHPVAEGFADRAYRPDGTLVPRTAAGAVLRDTAQVVAQALMIATERRVVAVDGSVVEVSVESICLHGDTPGAVHLATAVRAALLASGVDVVPFA</sequence>
<dbReference type="PROSITE" id="PS51257">
    <property type="entry name" value="PROKAR_LIPOPROTEIN"/>
    <property type="match status" value="1"/>
</dbReference>
<proteinExistence type="predicted"/>
<organism evidence="2 3">
    <name type="scientific">Tessaracoccus antarcticus</name>
    <dbReference type="NCBI Taxonomy" id="2479848"/>
    <lineage>
        <taxon>Bacteria</taxon>
        <taxon>Bacillati</taxon>
        <taxon>Actinomycetota</taxon>
        <taxon>Actinomycetes</taxon>
        <taxon>Propionibacteriales</taxon>
        <taxon>Propionibacteriaceae</taxon>
        <taxon>Tessaracoccus</taxon>
    </lineage>
</organism>
<name>A0A3M0G978_9ACTN</name>
<dbReference type="SUPFAM" id="SSF88713">
    <property type="entry name" value="Glycoside hydrolase/deacetylase"/>
    <property type="match status" value="1"/>
</dbReference>
<comment type="caution">
    <text evidence="2">The sequence shown here is derived from an EMBL/GenBank/DDBJ whole genome shotgun (WGS) entry which is preliminary data.</text>
</comment>
<evidence type="ECO:0000313" key="2">
    <source>
        <dbReference type="EMBL" id="RMB59002.1"/>
    </source>
</evidence>
<dbReference type="EMBL" id="REFW01000003">
    <property type="protein sequence ID" value="RMB59002.1"/>
    <property type="molecule type" value="Genomic_DNA"/>
</dbReference>
<evidence type="ECO:0000256" key="1">
    <source>
        <dbReference type="SAM" id="MobiDB-lite"/>
    </source>
</evidence>
<dbReference type="OrthoDB" id="9773478at2"/>
<dbReference type="RefSeq" id="WP_121902121.1">
    <property type="nucleotide sequence ID" value="NZ_REFW01000003.1"/>
</dbReference>
<dbReference type="PANTHER" id="PTHR30292:SF0">
    <property type="entry name" value="5-OXOPROLINASE SUBUNIT A"/>
    <property type="match status" value="1"/>
</dbReference>
<dbReference type="Gene3D" id="3.20.20.370">
    <property type="entry name" value="Glycoside hydrolase/deacetylase"/>
    <property type="match status" value="1"/>
</dbReference>
<dbReference type="GO" id="GO:0005975">
    <property type="term" value="P:carbohydrate metabolic process"/>
    <property type="evidence" value="ECO:0007669"/>
    <property type="project" value="InterPro"/>
</dbReference>
<dbReference type="AlphaFoldDB" id="A0A3M0G978"/>
<keyword evidence="3" id="KW-1185">Reference proteome</keyword>